<dbReference type="OrthoDB" id="164461at2759"/>
<name>A0A0P1ANV7_PLAHL</name>
<sequence>MDFNDLYLFVGPPMTRGPPQLSLLPLLPPPPPAVSAPLLPPMLPRPPMSQSKRTQKHNVRQQPYHRRKPSHRNVDFKSRTKVESVELCEDNEREMQMLVPELEIGYRTARKCWPSISTRAIDTQATYSSVLDMCPQFFALEPIIGEYF</sequence>
<dbReference type="EMBL" id="CCYD01000645">
    <property type="protein sequence ID" value="CEG42832.1"/>
    <property type="molecule type" value="Genomic_DNA"/>
</dbReference>
<protein>
    <submittedName>
        <fullName evidence="2">Uncharacterized protein</fullName>
    </submittedName>
</protein>
<dbReference type="AlphaFoldDB" id="A0A0P1ANV7"/>
<evidence type="ECO:0000313" key="3">
    <source>
        <dbReference type="Proteomes" id="UP000054928"/>
    </source>
</evidence>
<feature type="compositionally biased region" description="Basic residues" evidence="1">
    <location>
        <begin position="53"/>
        <end position="71"/>
    </location>
</feature>
<evidence type="ECO:0000256" key="1">
    <source>
        <dbReference type="SAM" id="MobiDB-lite"/>
    </source>
</evidence>
<dbReference type="Proteomes" id="UP000054928">
    <property type="component" value="Unassembled WGS sequence"/>
</dbReference>
<accession>A0A0P1ANV7</accession>
<keyword evidence="3" id="KW-1185">Reference proteome</keyword>
<feature type="region of interest" description="Disordered" evidence="1">
    <location>
        <begin position="35"/>
        <end position="76"/>
    </location>
</feature>
<dbReference type="RefSeq" id="XP_024579201.1">
    <property type="nucleotide sequence ID" value="XM_024728755.1"/>
</dbReference>
<dbReference type="OMA" id="CWPSIST"/>
<evidence type="ECO:0000313" key="2">
    <source>
        <dbReference type="EMBL" id="CEG42832.1"/>
    </source>
</evidence>
<organism evidence="2 3">
    <name type="scientific">Plasmopara halstedii</name>
    <name type="common">Downy mildew of sunflower</name>
    <dbReference type="NCBI Taxonomy" id="4781"/>
    <lineage>
        <taxon>Eukaryota</taxon>
        <taxon>Sar</taxon>
        <taxon>Stramenopiles</taxon>
        <taxon>Oomycota</taxon>
        <taxon>Peronosporomycetes</taxon>
        <taxon>Peronosporales</taxon>
        <taxon>Peronosporaceae</taxon>
        <taxon>Plasmopara</taxon>
    </lineage>
</organism>
<dbReference type="GeneID" id="36408129"/>
<proteinExistence type="predicted"/>
<feature type="compositionally biased region" description="Pro residues" evidence="1">
    <location>
        <begin position="35"/>
        <end position="47"/>
    </location>
</feature>
<reference evidence="3" key="1">
    <citation type="submission" date="2014-09" db="EMBL/GenBank/DDBJ databases">
        <authorList>
            <person name="Sharma Rahul"/>
            <person name="Thines Marco"/>
        </authorList>
    </citation>
    <scope>NUCLEOTIDE SEQUENCE [LARGE SCALE GENOMIC DNA]</scope>
</reference>